<accession>A0ABP9TMM9</accession>
<keyword evidence="3" id="KW-1185">Reference proteome</keyword>
<gene>
    <name evidence="2" type="ORF">GCM10025778_15100</name>
</gene>
<sequence>MNSAARCFVMMNEENFSLDEPAGVDTSVIAEWSRHRSNPNGPISQHEEKRYRSEVCTEGDEVQDRPA</sequence>
<reference evidence="3" key="1">
    <citation type="journal article" date="2019" name="Int. J. Syst. Evol. Microbiol.">
        <title>The Global Catalogue of Microorganisms (GCM) 10K type strain sequencing project: providing services to taxonomists for standard genome sequencing and annotation.</title>
        <authorList>
            <consortium name="The Broad Institute Genomics Platform"/>
            <consortium name="The Broad Institute Genome Sequencing Center for Infectious Disease"/>
            <person name="Wu L."/>
            <person name="Ma J."/>
        </authorList>
    </citation>
    <scope>NUCLEOTIDE SEQUENCE [LARGE SCALE GENOMIC DNA]</scope>
    <source>
        <strain evidence="3">JCM 18952</strain>
    </source>
</reference>
<comment type="caution">
    <text evidence="2">The sequence shown here is derived from an EMBL/GenBank/DDBJ whole genome shotgun (WGS) entry which is preliminary data.</text>
</comment>
<evidence type="ECO:0000313" key="3">
    <source>
        <dbReference type="Proteomes" id="UP001501257"/>
    </source>
</evidence>
<dbReference type="EMBL" id="BAABLK010000025">
    <property type="protein sequence ID" value="GAA5226977.1"/>
    <property type="molecule type" value="Genomic_DNA"/>
</dbReference>
<organism evidence="2 3">
    <name type="scientific">Paeniglutamicibacter antarcticus</name>
    <dbReference type="NCBI Taxonomy" id="494023"/>
    <lineage>
        <taxon>Bacteria</taxon>
        <taxon>Bacillati</taxon>
        <taxon>Actinomycetota</taxon>
        <taxon>Actinomycetes</taxon>
        <taxon>Micrococcales</taxon>
        <taxon>Micrococcaceae</taxon>
        <taxon>Paeniglutamicibacter</taxon>
    </lineage>
</organism>
<evidence type="ECO:0000256" key="1">
    <source>
        <dbReference type="SAM" id="MobiDB-lite"/>
    </source>
</evidence>
<feature type="region of interest" description="Disordered" evidence="1">
    <location>
        <begin position="33"/>
        <end position="67"/>
    </location>
</feature>
<protein>
    <submittedName>
        <fullName evidence="2">Uncharacterized protein</fullName>
    </submittedName>
</protein>
<evidence type="ECO:0000313" key="2">
    <source>
        <dbReference type="EMBL" id="GAA5226977.1"/>
    </source>
</evidence>
<dbReference type="Proteomes" id="UP001501257">
    <property type="component" value="Unassembled WGS sequence"/>
</dbReference>
<feature type="compositionally biased region" description="Basic and acidic residues" evidence="1">
    <location>
        <begin position="45"/>
        <end position="55"/>
    </location>
</feature>
<name>A0ABP9TMM9_9MICC</name>
<proteinExistence type="predicted"/>